<feature type="compositionally biased region" description="Basic residues" evidence="1">
    <location>
        <begin position="129"/>
        <end position="144"/>
    </location>
</feature>
<feature type="compositionally biased region" description="Pro residues" evidence="1">
    <location>
        <begin position="99"/>
        <end position="114"/>
    </location>
</feature>
<sequence length="288" mass="32199">MFTPKSPKLDAVFDLARKLNMLDLAAKEAEEVAAASPRHTPHPKYTPLVPDILSVPSTTKIIPSILPDYERRPMDWSHTPSPSAHSRSQSRSSFRRSHPPTPSLPPPTPLPPMPRNLHGRSSVLSAAVPRRKRAKKVNKPKGAVKKPLVEQHVEQPFKGISVETYDEAVNSITWLMSHPKAMEEAMSSSKGKLQYYQAFLIEFGVCPDDHPLPASLGAAKTLLNNRVHINIADYIECRGRGKEALQSKMMASNNALRRDVMSSKRRRLPVGDIKRRGLRVLLANHCWQ</sequence>
<dbReference type="OrthoDB" id="2596481at2759"/>
<feature type="region of interest" description="Disordered" evidence="1">
    <location>
        <begin position="64"/>
        <end position="148"/>
    </location>
</feature>
<evidence type="ECO:0000313" key="2">
    <source>
        <dbReference type="EMBL" id="KZT52453.1"/>
    </source>
</evidence>
<protein>
    <submittedName>
        <fullName evidence="2">Uncharacterized protein</fullName>
    </submittedName>
</protein>
<keyword evidence="3" id="KW-1185">Reference proteome</keyword>
<dbReference type="AlphaFoldDB" id="A0A165DBG2"/>
<gene>
    <name evidence="2" type="ORF">CALCODRAFT_487096</name>
</gene>
<evidence type="ECO:0000313" key="3">
    <source>
        <dbReference type="Proteomes" id="UP000076842"/>
    </source>
</evidence>
<accession>A0A165DBG2</accession>
<feature type="compositionally biased region" description="Low complexity" evidence="1">
    <location>
        <begin position="80"/>
        <end position="92"/>
    </location>
</feature>
<name>A0A165DBG2_9BASI</name>
<dbReference type="Proteomes" id="UP000076842">
    <property type="component" value="Unassembled WGS sequence"/>
</dbReference>
<organism evidence="2 3">
    <name type="scientific">Calocera cornea HHB12733</name>
    <dbReference type="NCBI Taxonomy" id="1353952"/>
    <lineage>
        <taxon>Eukaryota</taxon>
        <taxon>Fungi</taxon>
        <taxon>Dikarya</taxon>
        <taxon>Basidiomycota</taxon>
        <taxon>Agaricomycotina</taxon>
        <taxon>Dacrymycetes</taxon>
        <taxon>Dacrymycetales</taxon>
        <taxon>Dacrymycetaceae</taxon>
        <taxon>Calocera</taxon>
    </lineage>
</organism>
<proteinExistence type="predicted"/>
<reference evidence="2 3" key="1">
    <citation type="journal article" date="2016" name="Mol. Biol. Evol.">
        <title>Comparative Genomics of Early-Diverging Mushroom-Forming Fungi Provides Insights into the Origins of Lignocellulose Decay Capabilities.</title>
        <authorList>
            <person name="Nagy L.G."/>
            <person name="Riley R."/>
            <person name="Tritt A."/>
            <person name="Adam C."/>
            <person name="Daum C."/>
            <person name="Floudas D."/>
            <person name="Sun H."/>
            <person name="Yadav J.S."/>
            <person name="Pangilinan J."/>
            <person name="Larsson K.H."/>
            <person name="Matsuura K."/>
            <person name="Barry K."/>
            <person name="Labutti K."/>
            <person name="Kuo R."/>
            <person name="Ohm R.A."/>
            <person name="Bhattacharya S.S."/>
            <person name="Shirouzu T."/>
            <person name="Yoshinaga Y."/>
            <person name="Martin F.M."/>
            <person name="Grigoriev I.V."/>
            <person name="Hibbett D.S."/>
        </authorList>
    </citation>
    <scope>NUCLEOTIDE SEQUENCE [LARGE SCALE GENOMIC DNA]</scope>
    <source>
        <strain evidence="2 3">HHB12733</strain>
    </source>
</reference>
<dbReference type="InParanoid" id="A0A165DBG2"/>
<dbReference type="EMBL" id="KV424065">
    <property type="protein sequence ID" value="KZT52453.1"/>
    <property type="molecule type" value="Genomic_DNA"/>
</dbReference>
<evidence type="ECO:0000256" key="1">
    <source>
        <dbReference type="SAM" id="MobiDB-lite"/>
    </source>
</evidence>